<dbReference type="GO" id="GO:0044281">
    <property type="term" value="P:small molecule metabolic process"/>
    <property type="evidence" value="ECO:0007669"/>
    <property type="project" value="UniProtKB-ARBA"/>
</dbReference>
<dbReference type="PANTHER" id="PTHR42796:SF4">
    <property type="entry name" value="FUMARYLACETOACETATE HYDROLASE DOMAIN-CONTAINING PROTEIN 2A"/>
    <property type="match status" value="1"/>
</dbReference>
<evidence type="ECO:0000313" key="4">
    <source>
        <dbReference type="EMBL" id="SFU07643.1"/>
    </source>
</evidence>
<evidence type="ECO:0000256" key="2">
    <source>
        <dbReference type="ARBA" id="ARBA00022723"/>
    </source>
</evidence>
<dbReference type="GO" id="GO:0003824">
    <property type="term" value="F:catalytic activity"/>
    <property type="evidence" value="ECO:0007669"/>
    <property type="project" value="InterPro"/>
</dbReference>
<feature type="domain" description="Fumarylacetoacetase-like C-terminal" evidence="3">
    <location>
        <begin position="92"/>
        <end position="322"/>
    </location>
</feature>
<dbReference type="Proteomes" id="UP000199546">
    <property type="component" value="Unassembled WGS sequence"/>
</dbReference>
<dbReference type="STRING" id="1296565.SAMN05660657_05421"/>
<sequence length="328" mass="35280">MLASVTQLIDHAGDWALARLADGDRVFPALVSRDRVLDLCGSSALGSPRDTGDLLDRWDDVLPVLDETARTADGWRPLAGLHVLSPVEPRQVFQAGANYRTHVIDIAVAHADGSDGRTVEQVRADAVAEMDTRLQHPPYVFQGLPSAICGAYDDVVLPLDGQQPDWELELAAVIGRRARRVSPDDALDVVAGWTIVNDLTLRERIFRRDAPALGADWLAAKNSPTFLPTGPALVPRTAVPDPSDLRLTLRLNGEVMQDESTKDMLFDVARIVAHCSTVATLLPGDLVLTGSPAGNGLPRGRLLRAGDVMDSTITGLGAQANRCISEQD</sequence>
<dbReference type="PANTHER" id="PTHR42796">
    <property type="entry name" value="FUMARYLACETOACETATE HYDROLASE DOMAIN-CONTAINING PROTEIN 2A-RELATED"/>
    <property type="match status" value="1"/>
</dbReference>
<dbReference type="Gene3D" id="3.90.850.10">
    <property type="entry name" value="Fumarylacetoacetase-like, C-terminal domain"/>
    <property type="match status" value="1"/>
</dbReference>
<reference evidence="5" key="1">
    <citation type="submission" date="2016-10" db="EMBL/GenBank/DDBJ databases">
        <authorList>
            <person name="Varghese N."/>
            <person name="Submissions S."/>
        </authorList>
    </citation>
    <scope>NUCLEOTIDE SEQUENCE [LARGE SCALE GENOMIC DNA]</scope>
    <source>
        <strain evidence="5">DSM 46136</strain>
    </source>
</reference>
<accession>A0A1I7D7D1</accession>
<dbReference type="EMBL" id="FPBA01000037">
    <property type="protein sequence ID" value="SFU07643.1"/>
    <property type="molecule type" value="Genomic_DNA"/>
</dbReference>
<dbReference type="SUPFAM" id="SSF56529">
    <property type="entry name" value="FAH"/>
    <property type="match status" value="1"/>
</dbReference>
<dbReference type="InterPro" id="IPR011234">
    <property type="entry name" value="Fumarylacetoacetase-like_C"/>
</dbReference>
<name>A0A1I7D7D1_9ACTN</name>
<dbReference type="InterPro" id="IPR051121">
    <property type="entry name" value="FAH"/>
</dbReference>
<dbReference type="Pfam" id="PF01557">
    <property type="entry name" value="FAA_hydrolase"/>
    <property type="match status" value="1"/>
</dbReference>
<evidence type="ECO:0000256" key="1">
    <source>
        <dbReference type="ARBA" id="ARBA00010211"/>
    </source>
</evidence>
<proteinExistence type="inferred from homology"/>
<protein>
    <submittedName>
        <fullName evidence="4">2-keto-4-pentenoate hydratase/2-oxohepta-3-ene-1,7-dioic acid hydratase (Catechol pathway)</fullName>
    </submittedName>
</protein>
<gene>
    <name evidence="4" type="ORF">SAMN05660657_05421</name>
</gene>
<dbReference type="OrthoDB" id="9805307at2"/>
<dbReference type="InterPro" id="IPR036663">
    <property type="entry name" value="Fumarylacetoacetase_C_sf"/>
</dbReference>
<dbReference type="AlphaFoldDB" id="A0A1I7D7D1"/>
<comment type="similarity">
    <text evidence="1">Belongs to the FAH family.</text>
</comment>
<evidence type="ECO:0000313" key="5">
    <source>
        <dbReference type="Proteomes" id="UP000199546"/>
    </source>
</evidence>
<organism evidence="4 5">
    <name type="scientific">Geodermatophilus amargosae</name>
    <dbReference type="NCBI Taxonomy" id="1296565"/>
    <lineage>
        <taxon>Bacteria</taxon>
        <taxon>Bacillati</taxon>
        <taxon>Actinomycetota</taxon>
        <taxon>Actinomycetes</taxon>
        <taxon>Geodermatophilales</taxon>
        <taxon>Geodermatophilaceae</taxon>
        <taxon>Geodermatophilus</taxon>
    </lineage>
</organism>
<dbReference type="GO" id="GO:0046872">
    <property type="term" value="F:metal ion binding"/>
    <property type="evidence" value="ECO:0007669"/>
    <property type="project" value="UniProtKB-KW"/>
</dbReference>
<keyword evidence="5" id="KW-1185">Reference proteome</keyword>
<keyword evidence="2" id="KW-0479">Metal-binding</keyword>
<evidence type="ECO:0000259" key="3">
    <source>
        <dbReference type="Pfam" id="PF01557"/>
    </source>
</evidence>